<comment type="similarity">
    <text evidence="1">Belongs to the LDH2/MDH2 oxidoreductase family.</text>
</comment>
<name>A0A0R1S657_9LACO</name>
<dbReference type="PATRIC" id="fig|1423739.3.peg.863"/>
<dbReference type="InterPro" id="IPR036111">
    <property type="entry name" value="Mal/L-sulfo/L-lacto_DH-like_sf"/>
</dbReference>
<dbReference type="InterPro" id="IPR043144">
    <property type="entry name" value="Mal/L-sulf/L-lact_DH-like_ah"/>
</dbReference>
<accession>A0A0R1S657</accession>
<evidence type="ECO:0000313" key="3">
    <source>
        <dbReference type="EMBL" id="KRL64774.1"/>
    </source>
</evidence>
<dbReference type="Proteomes" id="UP000052013">
    <property type="component" value="Unassembled WGS sequence"/>
</dbReference>
<dbReference type="GO" id="GO:0016491">
    <property type="term" value="F:oxidoreductase activity"/>
    <property type="evidence" value="ECO:0007669"/>
    <property type="project" value="UniProtKB-KW"/>
</dbReference>
<evidence type="ECO:0000256" key="1">
    <source>
        <dbReference type="ARBA" id="ARBA00006056"/>
    </source>
</evidence>
<dbReference type="InterPro" id="IPR003767">
    <property type="entry name" value="Malate/L-lactate_DH-like"/>
</dbReference>
<protein>
    <submittedName>
        <fullName evidence="3">Malate lactate dehydrogenase</fullName>
    </submittedName>
</protein>
<dbReference type="STRING" id="1423739.FC85_GL000827"/>
<dbReference type="PANTHER" id="PTHR11091">
    <property type="entry name" value="OXIDOREDUCTASE-RELATED"/>
    <property type="match status" value="1"/>
</dbReference>
<evidence type="ECO:0000313" key="4">
    <source>
        <dbReference type="Proteomes" id="UP000052013"/>
    </source>
</evidence>
<sequence>MFRAINIKSIEKGIIMRIESSSEKSFLEQVFTKTGFSSADSELLADTLTDADLRGISSHGIQRLAWYLNMVKEGTIVPQNKVKVLKETPTSLFVDANQNMGQIASAFAMRKLIEKTKKSVVSIAVIRNSNHFGTAGYYSRMAAKAGLIGVSNTNTRPLVVPTNATEAFLGSNAFAFTFPAEPHPFVFDGATSVVSSGKIQVLDKNKKDIPGEWAVDKDRKIVKNAKAAEDILSTAAFTPRQKGGGVLTLGGLFENNSNYKGMGNSLVVELLTGILAQGSISADTSVGKHDFSQFFLTIDPSFFGDLDVLRKNATDMFNRIRHLDHTPGTEIKIPGDREYKNYAENTKNGVTIDDQTAKDLARVGGELGVEVPKEL</sequence>
<comment type="caution">
    <text evidence="3">The sequence shown here is derived from an EMBL/GenBank/DDBJ whole genome shotgun (WGS) entry which is preliminary data.</text>
</comment>
<dbReference type="AlphaFoldDB" id="A0A0R1S657"/>
<reference evidence="3 4" key="1">
    <citation type="journal article" date="2015" name="Genome Announc.">
        <title>Expanding the biotechnology potential of lactobacilli through comparative genomics of 213 strains and associated genera.</title>
        <authorList>
            <person name="Sun Z."/>
            <person name="Harris H.M."/>
            <person name="McCann A."/>
            <person name="Guo C."/>
            <person name="Argimon S."/>
            <person name="Zhang W."/>
            <person name="Yang X."/>
            <person name="Jeffery I.B."/>
            <person name="Cooney J.C."/>
            <person name="Kagawa T.F."/>
            <person name="Liu W."/>
            <person name="Song Y."/>
            <person name="Salvetti E."/>
            <person name="Wrobel A."/>
            <person name="Rasinkangas P."/>
            <person name="Parkhill J."/>
            <person name="Rea M.C."/>
            <person name="O'Sullivan O."/>
            <person name="Ritari J."/>
            <person name="Douillard F.P."/>
            <person name="Paul Ross R."/>
            <person name="Yang R."/>
            <person name="Briner A.E."/>
            <person name="Felis G.E."/>
            <person name="de Vos W.M."/>
            <person name="Barrangou R."/>
            <person name="Klaenhammer T.R."/>
            <person name="Caufield P.W."/>
            <person name="Cui Y."/>
            <person name="Zhang H."/>
            <person name="O'Toole P.W."/>
        </authorList>
    </citation>
    <scope>NUCLEOTIDE SEQUENCE [LARGE SCALE GENOMIC DNA]</scope>
    <source>
        <strain evidence="3 4">DSM 14421</strain>
    </source>
</reference>
<evidence type="ECO:0000256" key="2">
    <source>
        <dbReference type="ARBA" id="ARBA00023002"/>
    </source>
</evidence>
<dbReference type="EMBL" id="AZEY01000080">
    <property type="protein sequence ID" value="KRL64774.1"/>
    <property type="molecule type" value="Genomic_DNA"/>
</dbReference>
<dbReference type="SUPFAM" id="SSF89733">
    <property type="entry name" value="L-sulfolactate dehydrogenase-like"/>
    <property type="match status" value="1"/>
</dbReference>
<organism evidence="3 4">
    <name type="scientific">Lentilactobacillus diolivorans DSM 14421</name>
    <dbReference type="NCBI Taxonomy" id="1423739"/>
    <lineage>
        <taxon>Bacteria</taxon>
        <taxon>Bacillati</taxon>
        <taxon>Bacillota</taxon>
        <taxon>Bacilli</taxon>
        <taxon>Lactobacillales</taxon>
        <taxon>Lactobacillaceae</taxon>
        <taxon>Lentilactobacillus</taxon>
    </lineage>
</organism>
<dbReference type="InterPro" id="IPR043143">
    <property type="entry name" value="Mal/L-sulf/L-lact_DH-like_NADP"/>
</dbReference>
<dbReference type="Gene3D" id="3.30.1370.60">
    <property type="entry name" value="Hypothetical oxidoreductase yiak, domain 2"/>
    <property type="match status" value="1"/>
</dbReference>
<gene>
    <name evidence="3" type="ORF">FC85_GL000827</name>
</gene>
<dbReference type="PANTHER" id="PTHR11091:SF0">
    <property type="entry name" value="MALATE DEHYDROGENASE"/>
    <property type="match status" value="1"/>
</dbReference>
<dbReference type="Pfam" id="PF02615">
    <property type="entry name" value="Ldh_2"/>
    <property type="match status" value="1"/>
</dbReference>
<keyword evidence="2" id="KW-0560">Oxidoreductase</keyword>
<proteinExistence type="inferred from homology"/>
<dbReference type="Gene3D" id="1.10.1530.10">
    <property type="match status" value="1"/>
</dbReference>